<sequence>MYCSKLRSQLANQESKKRGGKDSGKILGDSLPRLLSGDEFYERVVEFEEAQKRAATEKCTRVEEHKRRAETLAEWKKLEDARKEENKARRDHYHMAIEVWQVEKARA</sequence>
<proteinExistence type="predicted"/>
<dbReference type="RefSeq" id="XP_041217190.1">
    <property type="nucleotide sequence ID" value="XM_041376210.1"/>
</dbReference>
<evidence type="ECO:0000256" key="1">
    <source>
        <dbReference type="SAM" id="MobiDB-lite"/>
    </source>
</evidence>
<gene>
    <name evidence="2" type="ORF">F5891DRAFT_966099</name>
</gene>
<comment type="caution">
    <text evidence="2">The sequence shown here is derived from an EMBL/GenBank/DDBJ whole genome shotgun (WGS) entry which is preliminary data.</text>
</comment>
<protein>
    <submittedName>
        <fullName evidence="2">Uncharacterized protein</fullName>
    </submittedName>
</protein>
<feature type="compositionally biased region" description="Basic and acidic residues" evidence="1">
    <location>
        <begin position="14"/>
        <end position="24"/>
    </location>
</feature>
<keyword evidence="3" id="KW-1185">Reference proteome</keyword>
<dbReference type="Proteomes" id="UP001195769">
    <property type="component" value="Unassembled WGS sequence"/>
</dbReference>
<name>A0AAD4HDN1_9AGAM</name>
<feature type="compositionally biased region" description="Polar residues" evidence="1">
    <location>
        <begin position="1"/>
        <end position="13"/>
    </location>
</feature>
<evidence type="ECO:0000313" key="2">
    <source>
        <dbReference type="EMBL" id="KAG1888871.1"/>
    </source>
</evidence>
<reference evidence="2" key="1">
    <citation type="journal article" date="2020" name="New Phytol.">
        <title>Comparative genomics reveals dynamic genome evolution in host specialist ectomycorrhizal fungi.</title>
        <authorList>
            <person name="Lofgren L.A."/>
            <person name="Nguyen N.H."/>
            <person name="Vilgalys R."/>
            <person name="Ruytinx J."/>
            <person name="Liao H.L."/>
            <person name="Branco S."/>
            <person name="Kuo A."/>
            <person name="LaButti K."/>
            <person name="Lipzen A."/>
            <person name="Andreopoulos W."/>
            <person name="Pangilinan J."/>
            <person name="Riley R."/>
            <person name="Hundley H."/>
            <person name="Na H."/>
            <person name="Barry K."/>
            <person name="Grigoriev I.V."/>
            <person name="Stajich J.E."/>
            <person name="Kennedy P.G."/>
        </authorList>
    </citation>
    <scope>NUCLEOTIDE SEQUENCE</scope>
    <source>
        <strain evidence="2">FC203</strain>
    </source>
</reference>
<dbReference type="AlphaFoldDB" id="A0AAD4HDN1"/>
<accession>A0AAD4HDN1</accession>
<feature type="region of interest" description="Disordered" evidence="1">
    <location>
        <begin position="1"/>
        <end position="28"/>
    </location>
</feature>
<evidence type="ECO:0000313" key="3">
    <source>
        <dbReference type="Proteomes" id="UP001195769"/>
    </source>
</evidence>
<dbReference type="EMBL" id="JABBWK010000177">
    <property type="protein sequence ID" value="KAG1888871.1"/>
    <property type="molecule type" value="Genomic_DNA"/>
</dbReference>
<dbReference type="GeneID" id="64670508"/>
<organism evidence="2 3">
    <name type="scientific">Suillus fuscotomentosus</name>
    <dbReference type="NCBI Taxonomy" id="1912939"/>
    <lineage>
        <taxon>Eukaryota</taxon>
        <taxon>Fungi</taxon>
        <taxon>Dikarya</taxon>
        <taxon>Basidiomycota</taxon>
        <taxon>Agaricomycotina</taxon>
        <taxon>Agaricomycetes</taxon>
        <taxon>Agaricomycetidae</taxon>
        <taxon>Boletales</taxon>
        <taxon>Suillineae</taxon>
        <taxon>Suillaceae</taxon>
        <taxon>Suillus</taxon>
    </lineage>
</organism>